<feature type="transmembrane region" description="Helical" evidence="10">
    <location>
        <begin position="187"/>
        <end position="208"/>
    </location>
</feature>
<dbReference type="PANTHER" id="PTHR10791:SF22">
    <property type="entry name" value="BIDIRECTIONAL SUGAR TRANSPORTER SWEET11"/>
    <property type="match status" value="1"/>
</dbReference>
<evidence type="ECO:0000256" key="8">
    <source>
        <dbReference type="ARBA" id="ARBA00022989"/>
    </source>
</evidence>
<dbReference type="GO" id="GO:0005886">
    <property type="term" value="C:plasma membrane"/>
    <property type="evidence" value="ECO:0007669"/>
    <property type="project" value="UniProtKB-SubCell"/>
</dbReference>
<name>A0AAD1YVJ4_9LAMI</name>
<evidence type="ECO:0000313" key="12">
    <source>
        <dbReference type="Proteomes" id="UP000834106"/>
    </source>
</evidence>
<comment type="function">
    <text evidence="10">Mediates both low-affinity uptake and efflux of sugar across the membrane.</text>
</comment>
<dbReference type="InterPro" id="IPR004316">
    <property type="entry name" value="SWEET_rpt"/>
</dbReference>
<feature type="transmembrane region" description="Helical" evidence="10">
    <location>
        <begin position="42"/>
        <end position="59"/>
    </location>
</feature>
<evidence type="ECO:0000256" key="10">
    <source>
        <dbReference type="RuleBase" id="RU910715"/>
    </source>
</evidence>
<keyword evidence="3 10" id="KW-0813">Transport</keyword>
<organism evidence="11 12">
    <name type="scientific">Fraxinus pennsylvanica</name>
    <dbReference type="NCBI Taxonomy" id="56036"/>
    <lineage>
        <taxon>Eukaryota</taxon>
        <taxon>Viridiplantae</taxon>
        <taxon>Streptophyta</taxon>
        <taxon>Embryophyta</taxon>
        <taxon>Tracheophyta</taxon>
        <taxon>Spermatophyta</taxon>
        <taxon>Magnoliopsida</taxon>
        <taxon>eudicotyledons</taxon>
        <taxon>Gunneridae</taxon>
        <taxon>Pentapetalae</taxon>
        <taxon>asterids</taxon>
        <taxon>lamiids</taxon>
        <taxon>Lamiales</taxon>
        <taxon>Oleaceae</taxon>
        <taxon>Oleeae</taxon>
        <taxon>Fraxinus</taxon>
    </lineage>
</organism>
<evidence type="ECO:0000256" key="3">
    <source>
        <dbReference type="ARBA" id="ARBA00022448"/>
    </source>
</evidence>
<keyword evidence="5 10" id="KW-0762">Sugar transport</keyword>
<keyword evidence="4" id="KW-1003">Cell membrane</keyword>
<accession>A0AAD1YVJ4</accession>
<reference evidence="11" key="1">
    <citation type="submission" date="2023-05" db="EMBL/GenBank/DDBJ databases">
        <authorList>
            <person name="Huff M."/>
        </authorList>
    </citation>
    <scope>NUCLEOTIDE SEQUENCE</scope>
</reference>
<feature type="transmembrane region" description="Helical" evidence="10">
    <location>
        <begin position="126"/>
        <end position="147"/>
    </location>
</feature>
<dbReference type="GO" id="GO:0051119">
    <property type="term" value="F:sugar transmembrane transporter activity"/>
    <property type="evidence" value="ECO:0007669"/>
    <property type="project" value="InterPro"/>
</dbReference>
<proteinExistence type="inferred from homology"/>
<gene>
    <name evidence="11" type="ORF">FPE_LOCUS4768</name>
</gene>
<dbReference type="Gene3D" id="1.20.1280.290">
    <property type="match status" value="2"/>
</dbReference>
<evidence type="ECO:0000256" key="7">
    <source>
        <dbReference type="ARBA" id="ARBA00022737"/>
    </source>
</evidence>
<feature type="transmembrane region" description="Helical" evidence="10">
    <location>
        <begin position="65"/>
        <end position="88"/>
    </location>
</feature>
<feature type="transmembrane region" description="Helical" evidence="10">
    <location>
        <begin position="6"/>
        <end position="30"/>
    </location>
</feature>
<keyword evidence="12" id="KW-1185">Reference proteome</keyword>
<evidence type="ECO:0000256" key="5">
    <source>
        <dbReference type="ARBA" id="ARBA00022597"/>
    </source>
</evidence>
<evidence type="ECO:0000256" key="6">
    <source>
        <dbReference type="ARBA" id="ARBA00022692"/>
    </source>
</evidence>
<dbReference type="FunFam" id="1.20.1280.290:FF:000003">
    <property type="entry name" value="Bidirectional sugar transporter SWEET"/>
    <property type="match status" value="1"/>
</dbReference>
<comment type="subcellular location">
    <subcellularLocation>
        <location evidence="1 10">Cell membrane</location>
        <topology evidence="1 10">Multi-pass membrane protein</topology>
    </subcellularLocation>
</comment>
<evidence type="ECO:0000256" key="4">
    <source>
        <dbReference type="ARBA" id="ARBA00022475"/>
    </source>
</evidence>
<keyword evidence="7" id="KW-0677">Repeat</keyword>
<keyword evidence="9 10" id="KW-0472">Membrane</keyword>
<feature type="transmembrane region" description="Helical" evidence="10">
    <location>
        <begin position="100"/>
        <end position="120"/>
    </location>
</feature>
<feature type="transmembrane region" description="Helical" evidence="10">
    <location>
        <begin position="159"/>
        <end position="181"/>
    </location>
</feature>
<dbReference type="AlphaFoldDB" id="A0AAD1YVJ4"/>
<evidence type="ECO:0000256" key="1">
    <source>
        <dbReference type="ARBA" id="ARBA00004651"/>
    </source>
</evidence>
<keyword evidence="6 10" id="KW-0812">Transmembrane</keyword>
<keyword evidence="8 10" id="KW-1133">Transmembrane helix</keyword>
<evidence type="ECO:0000256" key="2">
    <source>
        <dbReference type="ARBA" id="ARBA00007809"/>
    </source>
</evidence>
<dbReference type="PANTHER" id="PTHR10791">
    <property type="entry name" value="RAG1-ACTIVATING PROTEIN 1"/>
    <property type="match status" value="1"/>
</dbReference>
<protein>
    <recommendedName>
        <fullName evidence="10">Bidirectional sugar transporter SWEET</fullName>
    </recommendedName>
</protein>
<evidence type="ECO:0000256" key="9">
    <source>
        <dbReference type="ARBA" id="ARBA00023136"/>
    </source>
</evidence>
<dbReference type="Pfam" id="PF03083">
    <property type="entry name" value="MtN3_slv"/>
    <property type="match status" value="2"/>
</dbReference>
<dbReference type="EMBL" id="OU503038">
    <property type="protein sequence ID" value="CAI9757338.1"/>
    <property type="molecule type" value="Genomic_DNA"/>
</dbReference>
<sequence>MNQSAYAFGILGNVISLMVYFAPVPTFCQIYQRKSTEGFQSIPYIISLFSALCWIYYAVLKPNSIVLITINSAGCLIQITYICLYLFYATRDTKMHTLTMVVLPNIIAFILIILLTQLLMEGDQRTYVVGWICIFFSLLAYVAPLCIVGKVIRTRSVEYMPFLLSLFLTISAAVWFFYGIVRSDLSILIPNMLGFIFGILQLTLYFIYKNAKENGDEEMNEIIAIEEDNREC</sequence>
<comment type="similarity">
    <text evidence="2 10">Belongs to the SWEET sugar transporter family.</text>
</comment>
<dbReference type="Proteomes" id="UP000834106">
    <property type="component" value="Chromosome 3"/>
</dbReference>
<dbReference type="FunFam" id="1.20.1280.290:FF:000001">
    <property type="entry name" value="Bidirectional sugar transporter SWEET"/>
    <property type="match status" value="1"/>
</dbReference>
<dbReference type="InterPro" id="IPR047664">
    <property type="entry name" value="SWEET"/>
</dbReference>
<evidence type="ECO:0000313" key="11">
    <source>
        <dbReference type="EMBL" id="CAI9757338.1"/>
    </source>
</evidence>